<dbReference type="InterPro" id="IPR010773">
    <property type="entry name" value="Mycophage_PG1_Gp7"/>
</dbReference>
<proteinExistence type="predicted"/>
<evidence type="ECO:0000256" key="1">
    <source>
        <dbReference type="SAM" id="Phobius"/>
    </source>
</evidence>
<keyword evidence="3" id="KW-1185">Reference proteome</keyword>
<dbReference type="Pfam" id="PF07098">
    <property type="entry name" value="DUF1360"/>
    <property type="match status" value="1"/>
</dbReference>
<name>A0A839DVI6_9PSEU</name>
<keyword evidence="1" id="KW-0472">Membrane</keyword>
<organism evidence="2 3">
    <name type="scientific">Halosaccharopolyspora lacisalsi</name>
    <dbReference type="NCBI Taxonomy" id="1000566"/>
    <lineage>
        <taxon>Bacteria</taxon>
        <taxon>Bacillati</taxon>
        <taxon>Actinomycetota</taxon>
        <taxon>Actinomycetes</taxon>
        <taxon>Pseudonocardiales</taxon>
        <taxon>Pseudonocardiaceae</taxon>
        <taxon>Halosaccharopolyspora</taxon>
    </lineage>
</organism>
<accession>A0A839DVI6</accession>
<keyword evidence="1" id="KW-0812">Transmembrane</keyword>
<dbReference type="EMBL" id="JACGWZ010000002">
    <property type="protein sequence ID" value="MBA8824920.1"/>
    <property type="molecule type" value="Genomic_DNA"/>
</dbReference>
<dbReference type="AlphaFoldDB" id="A0A839DVI6"/>
<dbReference type="Proteomes" id="UP000569329">
    <property type="component" value="Unassembled WGS sequence"/>
</dbReference>
<protein>
    <recommendedName>
        <fullName evidence="4">DUF1360 domain-containing protein</fullName>
    </recommendedName>
</protein>
<comment type="caution">
    <text evidence="2">The sequence shown here is derived from an EMBL/GenBank/DDBJ whole genome shotgun (WGS) entry which is preliminary data.</text>
</comment>
<reference evidence="2 3" key="1">
    <citation type="submission" date="2020-07" db="EMBL/GenBank/DDBJ databases">
        <title>Sequencing the genomes of 1000 actinobacteria strains.</title>
        <authorList>
            <person name="Klenk H.-P."/>
        </authorList>
    </citation>
    <scope>NUCLEOTIDE SEQUENCE [LARGE SCALE GENOMIC DNA]</scope>
    <source>
        <strain evidence="2 3">DSM 45975</strain>
    </source>
</reference>
<gene>
    <name evidence="2" type="ORF">FHX42_002267</name>
</gene>
<evidence type="ECO:0008006" key="4">
    <source>
        <dbReference type="Google" id="ProtNLM"/>
    </source>
</evidence>
<feature type="transmembrane region" description="Helical" evidence="1">
    <location>
        <begin position="30"/>
        <end position="51"/>
    </location>
</feature>
<evidence type="ECO:0000313" key="3">
    <source>
        <dbReference type="Proteomes" id="UP000569329"/>
    </source>
</evidence>
<keyword evidence="1" id="KW-1133">Transmembrane helix</keyword>
<evidence type="ECO:0000313" key="2">
    <source>
        <dbReference type="EMBL" id="MBA8824920.1"/>
    </source>
</evidence>
<sequence length="184" mass="20041">MNSMRRPAHSLRAWWSRQRAEYSGQAHRPVAGYSLVLLAYFAGAVGFTGAARVTGRTPPRLGPGELTLLTIATHKISRALAKDPVTSPLRVPFTRFEGVSGPSELHEEVRVSGMEHSLGELVSCPFCLAPWVASGLFAGYTFFPGPTRAAVITYTVVAGSDFLQYAYSTTQQRSTPPEQRRQTG</sequence>